<evidence type="ECO:0000259" key="1">
    <source>
        <dbReference type="Pfam" id="PF14279"/>
    </source>
</evidence>
<feature type="domain" description="HNH endonuclease 5" evidence="1">
    <location>
        <begin position="151"/>
        <end position="188"/>
    </location>
</feature>
<dbReference type="Proteomes" id="UP000305654">
    <property type="component" value="Unassembled WGS sequence"/>
</dbReference>
<comment type="caution">
    <text evidence="2">The sequence shown here is derived from an EMBL/GenBank/DDBJ whole genome shotgun (WGS) entry which is preliminary data.</text>
</comment>
<dbReference type="EMBL" id="VCDI01000005">
    <property type="protein sequence ID" value="TLU71814.1"/>
    <property type="molecule type" value="Genomic_DNA"/>
</dbReference>
<accession>A0A5R9J2G2</accession>
<evidence type="ECO:0000313" key="2">
    <source>
        <dbReference type="EMBL" id="TLU71814.1"/>
    </source>
</evidence>
<dbReference type="Pfam" id="PF14279">
    <property type="entry name" value="HNH_5"/>
    <property type="match status" value="1"/>
</dbReference>
<name>A0A5R9J2G2_9PROT</name>
<dbReference type="PANTHER" id="PTHR33877:SF2">
    <property type="entry name" value="OS07G0170200 PROTEIN"/>
    <property type="match status" value="1"/>
</dbReference>
<dbReference type="CDD" id="cd00085">
    <property type="entry name" value="HNHc"/>
    <property type="match status" value="1"/>
</dbReference>
<protein>
    <recommendedName>
        <fullName evidence="1">HNH endonuclease 5 domain-containing protein</fullName>
    </recommendedName>
</protein>
<sequence length="390" mass="42090">MDGRFRASRDAFRTPIADLAAAADLLALAADSLLAGNDVQARVFLRSADMPSLRAYTRSIQSKTTADIHCYRDVPDLPPPVPAAARGPRQPSKTIGSDIFSRDGCRCRYCGCRVVHPEAQSVMSGLLPGAVAWGDRDVELNAAFYTLRGVLDHVVPHAHGGASDADNVVTSCQPCNYGKGSYFLEQFGLNDPRLRPPKVDEWDGLRRVLPLRPARVRVWAKTASAIPVDESADRISRRPGSTRGSTSFDRFTASLDAADHAGLDVLLHVAAASAGIGLTWSLTQVLLLKIETWSGTISPIGLLPNGTVQLPWWIGPHKKAFRFFAETIAAAVPDGKAYETEKMWRVSSSGQVPRIAHLGQCPDAVRDAFEGLHRLVGDGARRNGCPPAQA</sequence>
<keyword evidence="3" id="KW-1185">Reference proteome</keyword>
<evidence type="ECO:0000313" key="3">
    <source>
        <dbReference type="Proteomes" id="UP000305654"/>
    </source>
</evidence>
<dbReference type="InterPro" id="IPR029471">
    <property type="entry name" value="HNH_5"/>
</dbReference>
<reference evidence="2 3" key="1">
    <citation type="submission" date="2019-05" db="EMBL/GenBank/DDBJ databases">
        <authorList>
            <person name="Pankratov T."/>
            <person name="Grouzdev D."/>
        </authorList>
    </citation>
    <scope>NUCLEOTIDE SEQUENCE [LARGE SCALE GENOMIC DNA]</scope>
    <source>
        <strain evidence="2 3">KEBCLARHB70R</strain>
    </source>
</reference>
<dbReference type="InterPro" id="IPR052892">
    <property type="entry name" value="NA-targeting_endonuclease"/>
</dbReference>
<proteinExistence type="predicted"/>
<dbReference type="OrthoDB" id="9802901at2"/>
<dbReference type="InterPro" id="IPR003615">
    <property type="entry name" value="HNH_nuc"/>
</dbReference>
<dbReference type="Gene3D" id="1.10.30.50">
    <property type="match status" value="1"/>
</dbReference>
<gene>
    <name evidence="2" type="ORF">FE263_15245</name>
</gene>
<dbReference type="RefSeq" id="WP_138326884.1">
    <property type="nucleotide sequence ID" value="NZ_VCDI01000005.1"/>
</dbReference>
<dbReference type="PANTHER" id="PTHR33877">
    <property type="entry name" value="SLL1193 PROTEIN"/>
    <property type="match status" value="1"/>
</dbReference>
<dbReference type="AlphaFoldDB" id="A0A5R9J2G2"/>
<organism evidence="2 3">
    <name type="scientific">Lichenicoccus roseus</name>
    <dbReference type="NCBI Taxonomy" id="2683649"/>
    <lineage>
        <taxon>Bacteria</taxon>
        <taxon>Pseudomonadati</taxon>
        <taxon>Pseudomonadota</taxon>
        <taxon>Alphaproteobacteria</taxon>
        <taxon>Acetobacterales</taxon>
        <taxon>Acetobacteraceae</taxon>
        <taxon>Lichenicoccus</taxon>
    </lineage>
</organism>